<dbReference type="CDD" id="cd12797">
    <property type="entry name" value="M23_peptidase"/>
    <property type="match status" value="1"/>
</dbReference>
<dbReference type="Pfam" id="PF01551">
    <property type="entry name" value="Peptidase_M23"/>
    <property type="match status" value="1"/>
</dbReference>
<evidence type="ECO:0000256" key="4">
    <source>
        <dbReference type="ARBA" id="ARBA00022801"/>
    </source>
</evidence>
<keyword evidence="7" id="KW-0175">Coiled coil</keyword>
<comment type="cofactor">
    <cofactor evidence="1">
        <name>Zn(2+)</name>
        <dbReference type="ChEBI" id="CHEBI:29105"/>
    </cofactor>
</comment>
<evidence type="ECO:0000256" key="9">
    <source>
        <dbReference type="SAM" id="SignalP"/>
    </source>
</evidence>
<evidence type="ECO:0000256" key="6">
    <source>
        <dbReference type="ARBA" id="ARBA00023049"/>
    </source>
</evidence>
<name>A0A501PNG0_9PROT</name>
<dbReference type="OrthoDB" id="9809144at2"/>
<keyword evidence="9" id="KW-0732">Signal</keyword>
<keyword evidence="3" id="KW-0479">Metal-binding</keyword>
<dbReference type="Proteomes" id="UP000319148">
    <property type="component" value="Unassembled WGS sequence"/>
</dbReference>
<dbReference type="GO" id="GO:0006508">
    <property type="term" value="P:proteolysis"/>
    <property type="evidence" value="ECO:0007669"/>
    <property type="project" value="UniProtKB-KW"/>
</dbReference>
<keyword evidence="5" id="KW-0862">Zinc</keyword>
<comment type="caution">
    <text evidence="11">The sequence shown here is derived from an EMBL/GenBank/DDBJ whole genome shotgun (WGS) entry which is preliminary data.</text>
</comment>
<dbReference type="PANTHER" id="PTHR21666:SF288">
    <property type="entry name" value="CELL DIVISION PROTEIN YTFB"/>
    <property type="match status" value="1"/>
</dbReference>
<evidence type="ECO:0000256" key="3">
    <source>
        <dbReference type="ARBA" id="ARBA00022723"/>
    </source>
</evidence>
<dbReference type="PANTHER" id="PTHR21666">
    <property type="entry name" value="PEPTIDASE-RELATED"/>
    <property type="match status" value="1"/>
</dbReference>
<feature type="chain" id="PRO_5021415752" description="M23ase beta-sheet core domain-containing protein" evidence="9">
    <location>
        <begin position="26"/>
        <end position="426"/>
    </location>
</feature>
<dbReference type="SUPFAM" id="SSF51261">
    <property type="entry name" value="Duplicated hybrid motif"/>
    <property type="match status" value="1"/>
</dbReference>
<dbReference type="InterPro" id="IPR016047">
    <property type="entry name" value="M23ase_b-sheet_dom"/>
</dbReference>
<evidence type="ECO:0000259" key="10">
    <source>
        <dbReference type="Pfam" id="PF01551"/>
    </source>
</evidence>
<keyword evidence="6" id="KW-0482">Metalloprotease</keyword>
<reference evidence="12" key="1">
    <citation type="submission" date="2019-06" db="EMBL/GenBank/DDBJ databases">
        <title>The complete genome of Emcibacter congregatus ZYLT.</title>
        <authorList>
            <person name="Zhao Z."/>
        </authorList>
    </citation>
    <scope>NUCLEOTIDE SEQUENCE [LARGE SCALE GENOMIC DNA]</scope>
    <source>
        <strain evidence="12">MCCC 1A06723</strain>
    </source>
</reference>
<dbReference type="InterPro" id="IPR011055">
    <property type="entry name" value="Dup_hybrid_motif"/>
</dbReference>
<keyword evidence="12" id="KW-1185">Reference proteome</keyword>
<keyword evidence="2" id="KW-0645">Protease</keyword>
<dbReference type="GO" id="GO:0004222">
    <property type="term" value="F:metalloendopeptidase activity"/>
    <property type="evidence" value="ECO:0007669"/>
    <property type="project" value="TreeGrafter"/>
</dbReference>
<dbReference type="EMBL" id="VFIY01000005">
    <property type="protein sequence ID" value="TPD61637.1"/>
    <property type="molecule type" value="Genomic_DNA"/>
</dbReference>
<dbReference type="Gene3D" id="1.20.5.340">
    <property type="match status" value="1"/>
</dbReference>
<sequence>MLRRRRNIILPSLLLCLVTAGPAVGEVPSKQEQDLQDVQKRIEESTLKAHQYETEAGQIKQEISELSQRMVEVAGNLQDTESRLSEREEKLLDLGQQETELEARLQARTGQMTETLGAMQRLSQQPPELVAFRPDEAVNSLRSASLLKVILPELEGKARAIRQDIGDLQDLRQDIRQEQEGLREELAELSDSQEELNKLLSAREMRHRQLEQATRQERQKLKKFAATAQNLQELIERIEEENRLRENAAREAAKRLEDRPQVETGKETAPAQVASLPSGSSTFTQAKGNIPLPARGTIAVRFGDTTPEGRKSKGITINTRSQATVIAPHDGRVVFSGKFRSYGQLLIISHGDGYHTLLAGMSRLDAVVGQWVLKGEPVGQMASTQLASDGTVTGTLGQKLYLEIRRKGMPINPLPWIIARDRKVLG</sequence>
<evidence type="ECO:0000313" key="11">
    <source>
        <dbReference type="EMBL" id="TPD61637.1"/>
    </source>
</evidence>
<feature type="compositionally biased region" description="Basic and acidic residues" evidence="8">
    <location>
        <begin position="252"/>
        <end position="266"/>
    </location>
</feature>
<accession>A0A501PNG0</accession>
<evidence type="ECO:0000256" key="2">
    <source>
        <dbReference type="ARBA" id="ARBA00022670"/>
    </source>
</evidence>
<evidence type="ECO:0000256" key="5">
    <source>
        <dbReference type="ARBA" id="ARBA00022833"/>
    </source>
</evidence>
<organism evidence="11 12">
    <name type="scientific">Emcibacter nanhaiensis</name>
    <dbReference type="NCBI Taxonomy" id="1505037"/>
    <lineage>
        <taxon>Bacteria</taxon>
        <taxon>Pseudomonadati</taxon>
        <taxon>Pseudomonadota</taxon>
        <taxon>Alphaproteobacteria</taxon>
        <taxon>Emcibacterales</taxon>
        <taxon>Emcibacteraceae</taxon>
        <taxon>Emcibacter</taxon>
    </lineage>
</organism>
<feature type="signal peptide" evidence="9">
    <location>
        <begin position="1"/>
        <end position="25"/>
    </location>
</feature>
<feature type="coiled-coil region" evidence="7">
    <location>
        <begin position="35"/>
        <end position="97"/>
    </location>
</feature>
<dbReference type="GO" id="GO:0046872">
    <property type="term" value="F:metal ion binding"/>
    <property type="evidence" value="ECO:0007669"/>
    <property type="project" value="UniProtKB-KW"/>
</dbReference>
<dbReference type="InterPro" id="IPR050570">
    <property type="entry name" value="Cell_wall_metabolism_enzyme"/>
</dbReference>
<gene>
    <name evidence="11" type="ORF">FIV46_05355</name>
</gene>
<keyword evidence="4" id="KW-0378">Hydrolase</keyword>
<proteinExistence type="predicted"/>
<evidence type="ECO:0000256" key="7">
    <source>
        <dbReference type="SAM" id="Coils"/>
    </source>
</evidence>
<dbReference type="Gene3D" id="2.70.70.10">
    <property type="entry name" value="Glucose Permease (Domain IIA)"/>
    <property type="match status" value="1"/>
</dbReference>
<evidence type="ECO:0000256" key="8">
    <source>
        <dbReference type="SAM" id="MobiDB-lite"/>
    </source>
</evidence>
<evidence type="ECO:0000313" key="12">
    <source>
        <dbReference type="Proteomes" id="UP000319148"/>
    </source>
</evidence>
<protein>
    <recommendedName>
        <fullName evidence="10">M23ase beta-sheet core domain-containing protein</fullName>
    </recommendedName>
</protein>
<feature type="domain" description="M23ase beta-sheet core" evidence="10">
    <location>
        <begin position="311"/>
        <end position="413"/>
    </location>
</feature>
<evidence type="ECO:0000256" key="1">
    <source>
        <dbReference type="ARBA" id="ARBA00001947"/>
    </source>
</evidence>
<feature type="region of interest" description="Disordered" evidence="8">
    <location>
        <begin position="252"/>
        <end position="282"/>
    </location>
</feature>
<dbReference type="AlphaFoldDB" id="A0A501PNG0"/>